<proteinExistence type="inferred from homology"/>
<dbReference type="InterPro" id="IPR050209">
    <property type="entry name" value="Rab_GTPases_membrane_traffic"/>
</dbReference>
<dbReference type="FunFam" id="3.40.50.300:FF:000586">
    <property type="entry name" value="Rab family GTPase"/>
    <property type="match status" value="1"/>
</dbReference>
<evidence type="ECO:0000313" key="6">
    <source>
        <dbReference type="Proteomes" id="UP000013776"/>
    </source>
</evidence>
<dbReference type="InterPro" id="IPR027417">
    <property type="entry name" value="P-loop_NTPase"/>
</dbReference>
<name>R4XAI2_TAPDE</name>
<dbReference type="eggNOG" id="KOG0098">
    <property type="taxonomic scope" value="Eukaryota"/>
</dbReference>
<dbReference type="OrthoDB" id="9989112at2759"/>
<organism evidence="5 6">
    <name type="scientific">Taphrina deformans (strain PYCC 5710 / ATCC 11124 / CBS 356.35 / IMI 108563 / JCM 9778 / NBRC 8474)</name>
    <name type="common">Peach leaf curl fungus</name>
    <name type="synonym">Lalaria deformans</name>
    <dbReference type="NCBI Taxonomy" id="1097556"/>
    <lineage>
        <taxon>Eukaryota</taxon>
        <taxon>Fungi</taxon>
        <taxon>Dikarya</taxon>
        <taxon>Ascomycota</taxon>
        <taxon>Taphrinomycotina</taxon>
        <taxon>Taphrinomycetes</taxon>
        <taxon>Taphrinales</taxon>
        <taxon>Taphrinaceae</taxon>
        <taxon>Taphrina</taxon>
    </lineage>
</organism>
<protein>
    <submittedName>
        <fullName evidence="5">GTPase Ypt3</fullName>
    </submittedName>
</protein>
<evidence type="ECO:0000313" key="5">
    <source>
        <dbReference type="EMBL" id="CCG82788.1"/>
    </source>
</evidence>
<dbReference type="STRING" id="1097556.R4XAI2"/>
<accession>R4XAI2</accession>
<dbReference type="GO" id="GO:0003924">
    <property type="term" value="F:GTPase activity"/>
    <property type="evidence" value="ECO:0007669"/>
    <property type="project" value="InterPro"/>
</dbReference>
<dbReference type="GO" id="GO:0012505">
    <property type="term" value="C:endomembrane system"/>
    <property type="evidence" value="ECO:0007669"/>
    <property type="project" value="UniProtKB-SubCell"/>
</dbReference>
<dbReference type="Pfam" id="PF00071">
    <property type="entry name" value="Ras"/>
    <property type="match status" value="1"/>
</dbReference>
<dbReference type="SMART" id="SM00175">
    <property type="entry name" value="RAB"/>
    <property type="match status" value="1"/>
</dbReference>
<dbReference type="SMART" id="SM00176">
    <property type="entry name" value="RAN"/>
    <property type="match status" value="1"/>
</dbReference>
<dbReference type="AlphaFoldDB" id="R4XAI2"/>
<dbReference type="VEuPathDB" id="FungiDB:TAPDE_002939"/>
<dbReference type="EMBL" id="CAHR02000101">
    <property type="protein sequence ID" value="CCG82788.1"/>
    <property type="molecule type" value="Genomic_DNA"/>
</dbReference>
<dbReference type="SMART" id="SM00174">
    <property type="entry name" value="RHO"/>
    <property type="match status" value="1"/>
</dbReference>
<dbReference type="SUPFAM" id="SSF52540">
    <property type="entry name" value="P-loop containing nucleoside triphosphate hydrolases"/>
    <property type="match status" value="1"/>
</dbReference>
<dbReference type="InterPro" id="IPR001806">
    <property type="entry name" value="Small_GTPase"/>
</dbReference>
<evidence type="ECO:0000256" key="4">
    <source>
        <dbReference type="ARBA" id="ARBA00023136"/>
    </source>
</evidence>
<dbReference type="PANTHER" id="PTHR47979">
    <property type="entry name" value="DRAB11-RELATED"/>
    <property type="match status" value="1"/>
</dbReference>
<dbReference type="Gene3D" id="3.40.50.300">
    <property type="entry name" value="P-loop containing nucleotide triphosphate hydrolases"/>
    <property type="match status" value="1"/>
</dbReference>
<dbReference type="PROSITE" id="PS51421">
    <property type="entry name" value="RAS"/>
    <property type="match status" value="1"/>
</dbReference>
<gene>
    <name evidence="5" type="ORF">TAPDE_002939</name>
</gene>
<keyword evidence="3" id="KW-0547">Nucleotide-binding</keyword>
<evidence type="ECO:0000256" key="1">
    <source>
        <dbReference type="ARBA" id="ARBA00004308"/>
    </source>
</evidence>
<sequence length="211" mass="23121">MADPAPYQYIVKFVIIGDSGVGKSNLMLRLTDDTYMNTHDVTIGVEFGARIVDVDNTKMKLQIWDTAGQESFRSVTRSYYRGATGALLAFDITRRLTFEHAITWLSDLRTHADSNIAVALVGNKADLSETRQVSTEEAQNWADDNGVLFVEASAKTGDNVEEAFEAVAKKVYENIKEGVFDLNDKSNGIKIRQAKGGIIPAFDGKKAGGCC</sequence>
<dbReference type="SMART" id="SM00173">
    <property type="entry name" value="RAS"/>
    <property type="match status" value="1"/>
</dbReference>
<dbReference type="GO" id="GO:0005525">
    <property type="term" value="F:GTP binding"/>
    <property type="evidence" value="ECO:0007669"/>
    <property type="project" value="InterPro"/>
</dbReference>
<dbReference type="NCBIfam" id="TIGR00231">
    <property type="entry name" value="small_GTP"/>
    <property type="match status" value="1"/>
</dbReference>
<dbReference type="PRINTS" id="PR00449">
    <property type="entry name" value="RASTRNSFRMNG"/>
</dbReference>
<dbReference type="PROSITE" id="PS51420">
    <property type="entry name" value="RHO"/>
    <property type="match status" value="1"/>
</dbReference>
<keyword evidence="4" id="KW-0472">Membrane</keyword>
<evidence type="ECO:0000256" key="2">
    <source>
        <dbReference type="ARBA" id="ARBA00006270"/>
    </source>
</evidence>
<comment type="caution">
    <text evidence="5">The sequence shown here is derived from an EMBL/GenBank/DDBJ whole genome shotgun (WGS) entry which is preliminary data.</text>
</comment>
<evidence type="ECO:0000256" key="3">
    <source>
        <dbReference type="ARBA" id="ARBA00022741"/>
    </source>
</evidence>
<keyword evidence="6" id="KW-1185">Reference proteome</keyword>
<comment type="subcellular location">
    <subcellularLocation>
        <location evidence="1">Endomembrane system</location>
    </subcellularLocation>
</comment>
<dbReference type="InterPro" id="IPR005225">
    <property type="entry name" value="Small_GTP-bd"/>
</dbReference>
<dbReference type="Proteomes" id="UP000013776">
    <property type="component" value="Unassembled WGS sequence"/>
</dbReference>
<comment type="similarity">
    <text evidence="2">Belongs to the small GTPase superfamily. Rab family.</text>
</comment>
<dbReference type="PROSITE" id="PS51419">
    <property type="entry name" value="RAB"/>
    <property type="match status" value="1"/>
</dbReference>
<reference evidence="5 6" key="1">
    <citation type="journal article" date="2013" name="MBio">
        <title>Genome sequencing of the plant pathogen Taphrina deformans, the causal agent of peach leaf curl.</title>
        <authorList>
            <person name="Cisse O.H."/>
            <person name="Almeida J.M.G.C.F."/>
            <person name="Fonseca A."/>
            <person name="Kumar A.A."/>
            <person name="Salojaervi J."/>
            <person name="Overmyer K."/>
            <person name="Hauser P.M."/>
            <person name="Pagni M."/>
        </authorList>
    </citation>
    <scope>NUCLEOTIDE SEQUENCE [LARGE SCALE GENOMIC DNA]</scope>
    <source>
        <strain evidence="6">PYCC 5710 / ATCC 11124 / CBS 356.35 / IMI 108563 / JCM 9778 / NBRC 8474</strain>
    </source>
</reference>